<dbReference type="Pfam" id="PF00440">
    <property type="entry name" value="TetR_N"/>
    <property type="match status" value="1"/>
</dbReference>
<dbReference type="Gene3D" id="1.10.357.10">
    <property type="entry name" value="Tetracycline Repressor, domain 2"/>
    <property type="match status" value="1"/>
</dbReference>
<comment type="caution">
    <text evidence="4">The sequence shown here is derived from an EMBL/GenBank/DDBJ whole genome shotgun (WGS) entry which is preliminary data.</text>
</comment>
<feature type="domain" description="HTH tetR-type" evidence="3">
    <location>
        <begin position="9"/>
        <end position="69"/>
    </location>
</feature>
<dbReference type="Pfam" id="PF14278">
    <property type="entry name" value="TetR_C_8"/>
    <property type="match status" value="1"/>
</dbReference>
<name>A0ABW0K0C7_9BACL</name>
<feature type="DNA-binding region" description="H-T-H motif" evidence="2">
    <location>
        <begin position="32"/>
        <end position="51"/>
    </location>
</feature>
<keyword evidence="1 2" id="KW-0238">DNA-binding</keyword>
<evidence type="ECO:0000256" key="1">
    <source>
        <dbReference type="ARBA" id="ARBA00023125"/>
    </source>
</evidence>
<accession>A0ABW0K0C7</accession>
<organism evidence="4 5">
    <name type="scientific">Paenibacillus aestuarii</name>
    <dbReference type="NCBI Taxonomy" id="516965"/>
    <lineage>
        <taxon>Bacteria</taxon>
        <taxon>Bacillati</taxon>
        <taxon>Bacillota</taxon>
        <taxon>Bacilli</taxon>
        <taxon>Bacillales</taxon>
        <taxon>Paenibacillaceae</taxon>
        <taxon>Paenibacillus</taxon>
    </lineage>
</organism>
<evidence type="ECO:0000259" key="3">
    <source>
        <dbReference type="PROSITE" id="PS50977"/>
    </source>
</evidence>
<evidence type="ECO:0000313" key="5">
    <source>
        <dbReference type="Proteomes" id="UP001596044"/>
    </source>
</evidence>
<dbReference type="EMBL" id="JBHSMJ010000004">
    <property type="protein sequence ID" value="MFC5446698.1"/>
    <property type="molecule type" value="Genomic_DNA"/>
</dbReference>
<keyword evidence="5" id="KW-1185">Reference proteome</keyword>
<proteinExistence type="predicted"/>
<gene>
    <name evidence="4" type="ORF">ACFPOG_00335</name>
</gene>
<dbReference type="PROSITE" id="PS50977">
    <property type="entry name" value="HTH_TETR_2"/>
    <property type="match status" value="1"/>
</dbReference>
<dbReference type="PANTHER" id="PTHR43479">
    <property type="entry name" value="ACREF/ENVCD OPERON REPRESSOR-RELATED"/>
    <property type="match status" value="1"/>
</dbReference>
<dbReference type="PANTHER" id="PTHR43479:SF7">
    <property type="entry name" value="TETR-FAMILY TRANSCRIPTIONAL REGULATOR"/>
    <property type="match status" value="1"/>
</dbReference>
<dbReference type="InterPro" id="IPR009057">
    <property type="entry name" value="Homeodomain-like_sf"/>
</dbReference>
<dbReference type="InterPro" id="IPR039532">
    <property type="entry name" value="TetR_C_Firmicutes"/>
</dbReference>
<dbReference type="SUPFAM" id="SSF46689">
    <property type="entry name" value="Homeodomain-like"/>
    <property type="match status" value="1"/>
</dbReference>
<reference evidence="5" key="1">
    <citation type="journal article" date="2019" name="Int. J. Syst. Evol. Microbiol.">
        <title>The Global Catalogue of Microorganisms (GCM) 10K type strain sequencing project: providing services to taxonomists for standard genome sequencing and annotation.</title>
        <authorList>
            <consortium name="The Broad Institute Genomics Platform"/>
            <consortium name="The Broad Institute Genome Sequencing Center for Infectious Disease"/>
            <person name="Wu L."/>
            <person name="Ma J."/>
        </authorList>
    </citation>
    <scope>NUCLEOTIDE SEQUENCE [LARGE SCALE GENOMIC DNA]</scope>
    <source>
        <strain evidence="5">KACC 11904</strain>
    </source>
</reference>
<dbReference type="Proteomes" id="UP001596044">
    <property type="component" value="Unassembled WGS sequence"/>
</dbReference>
<protein>
    <submittedName>
        <fullName evidence="4">TetR/AcrR family transcriptional regulator</fullName>
    </submittedName>
</protein>
<dbReference type="InterPro" id="IPR001647">
    <property type="entry name" value="HTH_TetR"/>
</dbReference>
<sequence>MDKIDRRILKTRQSIQSTFLQMLVKEGFDEITVRNITEKANIGRKTFYLHYMDKYDLLDRIVDDHIAQLREVCDQKKDIGIIEGSILWFTYFEQHKSFFAALFKSKDASSFRKKLLSFTIGEISKKINEDSHPIIDKQIFLKFLGTATMGVLESYVLEEIDRDIESVATQVVQLYRLTLERRNEAEVYRHIEKTRLKNTLSSHEN</sequence>
<dbReference type="RefSeq" id="WP_270877759.1">
    <property type="nucleotide sequence ID" value="NZ_JAQFVF010000006.1"/>
</dbReference>
<evidence type="ECO:0000256" key="2">
    <source>
        <dbReference type="PROSITE-ProRule" id="PRU00335"/>
    </source>
</evidence>
<dbReference type="InterPro" id="IPR050624">
    <property type="entry name" value="HTH-type_Tx_Regulator"/>
</dbReference>
<evidence type="ECO:0000313" key="4">
    <source>
        <dbReference type="EMBL" id="MFC5446698.1"/>
    </source>
</evidence>